<evidence type="ECO:0000259" key="2">
    <source>
        <dbReference type="Pfam" id="PF01593"/>
    </source>
</evidence>
<dbReference type="PANTHER" id="PTHR10742">
    <property type="entry name" value="FLAVIN MONOAMINE OXIDASE"/>
    <property type="match status" value="1"/>
</dbReference>
<proteinExistence type="predicted"/>
<dbReference type="Proteomes" id="UP000594454">
    <property type="component" value="Chromosome 4"/>
</dbReference>
<gene>
    <name evidence="3" type="ORF">HERILL_LOCUS11190</name>
</gene>
<feature type="chain" id="PRO_5031069259" description="Amine oxidase domain-containing protein" evidence="1">
    <location>
        <begin position="31"/>
        <end position="518"/>
    </location>
</feature>
<dbReference type="InParanoid" id="A0A7R8YXK7"/>
<dbReference type="GO" id="GO:0046592">
    <property type="term" value="F:polyamine oxidase activity"/>
    <property type="evidence" value="ECO:0007669"/>
    <property type="project" value="TreeGrafter"/>
</dbReference>
<dbReference type="InterPro" id="IPR050281">
    <property type="entry name" value="Flavin_monoamine_oxidase"/>
</dbReference>
<dbReference type="PANTHER" id="PTHR10742:SF398">
    <property type="entry name" value="AMINE OXIDASE DOMAIN-CONTAINING PROTEIN-RELATED"/>
    <property type="match status" value="1"/>
</dbReference>
<evidence type="ECO:0000256" key="1">
    <source>
        <dbReference type="SAM" id="SignalP"/>
    </source>
</evidence>
<dbReference type="AlphaFoldDB" id="A0A7R8YXK7"/>
<dbReference type="EMBL" id="LR899012">
    <property type="protein sequence ID" value="CAD7088580.1"/>
    <property type="molecule type" value="Genomic_DNA"/>
</dbReference>
<dbReference type="InterPro" id="IPR036188">
    <property type="entry name" value="FAD/NAD-bd_sf"/>
</dbReference>
<dbReference type="Gene3D" id="3.90.660.10">
    <property type="match status" value="1"/>
</dbReference>
<accession>A0A7R8YXK7</accession>
<feature type="domain" description="Amine oxidase" evidence="2">
    <location>
        <begin position="51"/>
        <end position="505"/>
    </location>
</feature>
<feature type="signal peptide" evidence="1">
    <location>
        <begin position="1"/>
        <end position="30"/>
    </location>
</feature>
<dbReference type="Gene3D" id="3.50.50.60">
    <property type="entry name" value="FAD/NAD(P)-binding domain"/>
    <property type="match status" value="1"/>
</dbReference>
<evidence type="ECO:0000313" key="4">
    <source>
        <dbReference type="Proteomes" id="UP000594454"/>
    </source>
</evidence>
<dbReference type="SUPFAM" id="SSF51905">
    <property type="entry name" value="FAD/NAD(P)-binding domain"/>
    <property type="match status" value="1"/>
</dbReference>
<dbReference type="OMA" id="EAQAVDW"/>
<dbReference type="SUPFAM" id="SSF54373">
    <property type="entry name" value="FAD-linked reductases, C-terminal domain"/>
    <property type="match status" value="1"/>
</dbReference>
<protein>
    <recommendedName>
        <fullName evidence="2">Amine oxidase domain-containing protein</fullName>
    </recommendedName>
</protein>
<keyword evidence="4" id="KW-1185">Reference proteome</keyword>
<dbReference type="FunCoup" id="A0A7R8YXK7">
    <property type="interactions" value="24"/>
</dbReference>
<evidence type="ECO:0000313" key="3">
    <source>
        <dbReference type="EMBL" id="CAD7088580.1"/>
    </source>
</evidence>
<name>A0A7R8YXK7_HERIL</name>
<organism evidence="3 4">
    <name type="scientific">Hermetia illucens</name>
    <name type="common">Black soldier fly</name>
    <dbReference type="NCBI Taxonomy" id="343691"/>
    <lineage>
        <taxon>Eukaryota</taxon>
        <taxon>Metazoa</taxon>
        <taxon>Ecdysozoa</taxon>
        <taxon>Arthropoda</taxon>
        <taxon>Hexapoda</taxon>
        <taxon>Insecta</taxon>
        <taxon>Pterygota</taxon>
        <taxon>Neoptera</taxon>
        <taxon>Endopterygota</taxon>
        <taxon>Diptera</taxon>
        <taxon>Brachycera</taxon>
        <taxon>Stratiomyomorpha</taxon>
        <taxon>Stratiomyidae</taxon>
        <taxon>Hermetiinae</taxon>
        <taxon>Hermetia</taxon>
    </lineage>
</organism>
<keyword evidence="1" id="KW-0732">Signal</keyword>
<sequence>MEGKTSTKISRRIILTLLYLSFTCFQKCESTSDSLSSISDPSIVVIGAGASGIAAATKLVELGFHNVRVIEAENRIGGRIHTIPFRTNVVELGAQWCHGEKNNAVYEMAEKFDLFGRTLSEYNRLDTVWSNGTIVPTNVSNHLMEIFQKLIKETKSSKGYPEGSSLGSVLRKSYMDFFAEPENTHIEHELATQFFKMYSASECASIGCSNLTEVSIPGYFTYIESEGNQIIYWKERGYVTILDIMMKKYPEGGQSTNLLENRISLGKKAKEIIWDGRKNSKVLIKTEDGDDIEADHVIATMSLGVLQESHSKLFNPALPPEKARAIESWQLGTVDKMLIEFEKPFWPSNWEGYTLLWRENDELNFPKEKKWLLDVIAFHPFPPQPNVLFGWITGTSARYMETLPEEEVLEGIMFLLRKFMPWNVSDSISFKRTKWYSNPNFRGSYSFVPVKAEKAGVTAKDLSKPITQQAGGLPVLLFAGEATNDHSYSTVHGAIETGWREADRIASFYAKKNTTQPL</sequence>
<dbReference type="InterPro" id="IPR002937">
    <property type="entry name" value="Amino_oxidase"/>
</dbReference>
<dbReference type="Pfam" id="PF01593">
    <property type="entry name" value="Amino_oxidase"/>
    <property type="match status" value="1"/>
</dbReference>
<reference evidence="3 4" key="1">
    <citation type="submission" date="2020-11" db="EMBL/GenBank/DDBJ databases">
        <authorList>
            <person name="Wallbank WR R."/>
            <person name="Pardo Diaz C."/>
            <person name="Kozak K."/>
            <person name="Martin S."/>
            <person name="Jiggins C."/>
            <person name="Moest M."/>
            <person name="Warren A I."/>
            <person name="Generalovic N T."/>
            <person name="Byers J.R.P. K."/>
            <person name="Montejo-Kovacevich G."/>
            <person name="Yen C E."/>
        </authorList>
    </citation>
    <scope>NUCLEOTIDE SEQUENCE [LARGE SCALE GENOMIC DNA]</scope>
</reference>
<dbReference type="OrthoDB" id="5046242at2759"/>